<proteinExistence type="predicted"/>
<accession>A0A3M4QGH5</accession>
<evidence type="ECO:0000313" key="1">
    <source>
        <dbReference type="EMBL" id="RMQ89558.1"/>
    </source>
</evidence>
<dbReference type="Proteomes" id="UP000277179">
    <property type="component" value="Unassembled WGS sequence"/>
</dbReference>
<protein>
    <submittedName>
        <fullName evidence="1">Uncharacterized protein</fullName>
    </submittedName>
</protein>
<dbReference type="EMBL" id="RBRL01000157">
    <property type="protein sequence ID" value="RMQ89558.1"/>
    <property type="molecule type" value="Genomic_DNA"/>
</dbReference>
<dbReference type="AlphaFoldDB" id="A0A3M4QGH5"/>
<sequence length="60" mass="6841">MVVRFLGLGKRPSKAEINRIAVTVNGVNGWSPEQIANRLKVDFPDDESMRIFHEIIYQAL</sequence>
<organism evidence="1 2">
    <name type="scientific">Pseudomonas salomonii</name>
    <dbReference type="NCBI Taxonomy" id="191391"/>
    <lineage>
        <taxon>Bacteria</taxon>
        <taxon>Pseudomonadati</taxon>
        <taxon>Pseudomonadota</taxon>
        <taxon>Gammaproteobacteria</taxon>
        <taxon>Pseudomonadales</taxon>
        <taxon>Pseudomonadaceae</taxon>
        <taxon>Pseudomonas</taxon>
    </lineage>
</organism>
<name>A0A3M4QGH5_9PSED</name>
<comment type="caution">
    <text evidence="1">The sequence shown here is derived from an EMBL/GenBank/DDBJ whole genome shotgun (WGS) entry which is preliminary data.</text>
</comment>
<gene>
    <name evidence="1" type="ORF">ALP97_200322</name>
</gene>
<evidence type="ECO:0000313" key="2">
    <source>
        <dbReference type="Proteomes" id="UP000277179"/>
    </source>
</evidence>
<reference evidence="1 2" key="1">
    <citation type="submission" date="2018-08" db="EMBL/GenBank/DDBJ databases">
        <title>Recombination of ecologically and evolutionarily significant loci maintains genetic cohesion in the Pseudomonas syringae species complex.</title>
        <authorList>
            <person name="Dillon M."/>
            <person name="Thakur S."/>
            <person name="Almeida R.N.D."/>
            <person name="Weir B.S."/>
            <person name="Guttman D.S."/>
        </authorList>
    </citation>
    <scope>NUCLEOTIDE SEQUENCE [LARGE SCALE GENOMIC DNA]</scope>
    <source>
        <strain evidence="1 2">ICMP 11288</strain>
    </source>
</reference>